<dbReference type="Gene3D" id="3.30.200.20">
    <property type="entry name" value="Phosphorylase Kinase, domain 1"/>
    <property type="match status" value="1"/>
</dbReference>
<name>A0A061QWF1_9CHLO</name>
<feature type="region of interest" description="Disordered" evidence="2">
    <location>
        <begin position="35"/>
        <end position="180"/>
    </location>
</feature>
<dbReference type="SMART" id="SM00368">
    <property type="entry name" value="LRR_RI"/>
    <property type="match status" value="1"/>
</dbReference>
<feature type="non-terminal residue" evidence="3">
    <location>
        <position position="202"/>
    </location>
</feature>
<feature type="non-terminal residue" evidence="3">
    <location>
        <position position="1"/>
    </location>
</feature>
<accession>A0A061QWF1</accession>
<dbReference type="AlphaFoldDB" id="A0A061QWF1"/>
<dbReference type="Gene3D" id="3.80.10.10">
    <property type="entry name" value="Ribonuclease Inhibitor"/>
    <property type="match status" value="1"/>
</dbReference>
<dbReference type="GO" id="GO:0005930">
    <property type="term" value="C:axoneme"/>
    <property type="evidence" value="ECO:0007669"/>
    <property type="project" value="UniProtKB-SubCell"/>
</dbReference>
<feature type="compositionally biased region" description="Low complexity" evidence="2">
    <location>
        <begin position="109"/>
        <end position="123"/>
    </location>
</feature>
<proteinExistence type="predicted"/>
<comment type="subcellular location">
    <subcellularLocation>
        <location evidence="1">Cytoplasm</location>
        <location evidence="1">Cytoskeleton</location>
        <location evidence="1">Cilium axoneme</location>
    </subcellularLocation>
</comment>
<dbReference type="SUPFAM" id="SSF52047">
    <property type="entry name" value="RNI-like"/>
    <property type="match status" value="1"/>
</dbReference>
<evidence type="ECO:0000256" key="1">
    <source>
        <dbReference type="ARBA" id="ARBA00004430"/>
    </source>
</evidence>
<protein>
    <submittedName>
        <fullName evidence="3">Uncharacterized protein</fullName>
    </submittedName>
</protein>
<dbReference type="EMBL" id="GBEZ01024153">
    <property type="protein sequence ID" value="JAC62804.1"/>
    <property type="molecule type" value="Transcribed_RNA"/>
</dbReference>
<evidence type="ECO:0000313" key="3">
    <source>
        <dbReference type="EMBL" id="JAC62804.1"/>
    </source>
</evidence>
<evidence type="ECO:0000256" key="2">
    <source>
        <dbReference type="SAM" id="MobiDB-lite"/>
    </source>
</evidence>
<sequence length="202" mass="20099">AKALAEALRHKGDLTGLSLWGNRIGAEGAKALAEALRHNREAPTPSAQMDSPPRPAGSASAAAPSADAECQEAAPIPPPAAATSQPPPPPHTAPPAAAASQPSPPPPMAAASQPAAPTGSPAACTSSGGDGSVPQASNSPETSQPPEPPQAVPSRVEEIPFSELQLGTPIGTGSSKTVHRARWRGQDVAALTLRSGDAEAEL</sequence>
<organism evidence="3">
    <name type="scientific">Tetraselmis sp. GSL018</name>
    <dbReference type="NCBI Taxonomy" id="582737"/>
    <lineage>
        <taxon>Eukaryota</taxon>
        <taxon>Viridiplantae</taxon>
        <taxon>Chlorophyta</taxon>
        <taxon>core chlorophytes</taxon>
        <taxon>Chlorodendrophyceae</taxon>
        <taxon>Chlorodendrales</taxon>
        <taxon>Chlorodendraceae</taxon>
        <taxon>Tetraselmis</taxon>
    </lineage>
</organism>
<dbReference type="InterPro" id="IPR032675">
    <property type="entry name" value="LRR_dom_sf"/>
</dbReference>
<feature type="compositionally biased region" description="Pro residues" evidence="2">
    <location>
        <begin position="75"/>
        <end position="93"/>
    </location>
</feature>
<feature type="compositionally biased region" description="Low complexity" evidence="2">
    <location>
        <begin position="56"/>
        <end position="68"/>
    </location>
</feature>
<reference evidence="3" key="1">
    <citation type="submission" date="2014-05" db="EMBL/GenBank/DDBJ databases">
        <title>The transcriptome of the halophilic microalga Tetraselmis sp. GSL018 isolated from the Great Salt Lake, Utah.</title>
        <authorList>
            <person name="Jinkerson R.E."/>
            <person name="D'Adamo S."/>
            <person name="Posewitz M.C."/>
        </authorList>
    </citation>
    <scope>NUCLEOTIDE SEQUENCE</scope>
    <source>
        <strain evidence="3">GSL018</strain>
    </source>
</reference>
<gene>
    <name evidence="3" type="ORF">TSPGSL018_22262</name>
</gene>